<reference evidence="7" key="1">
    <citation type="submission" date="2021-01" db="EMBL/GenBank/DDBJ databases">
        <authorList>
            <person name="Corre E."/>
            <person name="Pelletier E."/>
            <person name="Niang G."/>
            <person name="Scheremetjew M."/>
            <person name="Finn R."/>
            <person name="Kale V."/>
            <person name="Holt S."/>
            <person name="Cochrane G."/>
            <person name="Meng A."/>
            <person name="Brown T."/>
            <person name="Cohen L."/>
        </authorList>
    </citation>
    <scope>NUCLEOTIDE SEQUENCE</scope>
    <source>
        <strain evidence="7">CCMP1594</strain>
    </source>
</reference>
<dbReference type="GO" id="GO:0008270">
    <property type="term" value="F:zinc ion binding"/>
    <property type="evidence" value="ECO:0007669"/>
    <property type="project" value="UniProtKB-KW"/>
</dbReference>
<dbReference type="SUPFAM" id="SSF144232">
    <property type="entry name" value="HIT/MYND zinc finger-like"/>
    <property type="match status" value="1"/>
</dbReference>
<protein>
    <recommendedName>
        <fullName evidence="6">MYND-type domain-containing protein</fullName>
    </recommendedName>
</protein>
<evidence type="ECO:0000256" key="2">
    <source>
        <dbReference type="ARBA" id="ARBA00022771"/>
    </source>
</evidence>
<evidence type="ECO:0000256" key="4">
    <source>
        <dbReference type="PROSITE-ProRule" id="PRU00134"/>
    </source>
</evidence>
<keyword evidence="1" id="KW-0479">Metal-binding</keyword>
<dbReference type="InterPro" id="IPR002893">
    <property type="entry name" value="Znf_MYND"/>
</dbReference>
<dbReference type="GO" id="GO:0005634">
    <property type="term" value="C:nucleus"/>
    <property type="evidence" value="ECO:0007669"/>
    <property type="project" value="TreeGrafter"/>
</dbReference>
<accession>A0A7S4FNL6</accession>
<evidence type="ECO:0000256" key="3">
    <source>
        <dbReference type="ARBA" id="ARBA00022833"/>
    </source>
</evidence>
<evidence type="ECO:0000256" key="5">
    <source>
        <dbReference type="SAM" id="MobiDB-lite"/>
    </source>
</evidence>
<dbReference type="AlphaFoldDB" id="A0A7S4FNL6"/>
<dbReference type="Pfam" id="PF01753">
    <property type="entry name" value="zf-MYND"/>
    <property type="match status" value="1"/>
</dbReference>
<evidence type="ECO:0000256" key="1">
    <source>
        <dbReference type="ARBA" id="ARBA00022723"/>
    </source>
</evidence>
<organism evidence="7">
    <name type="scientific">Eutreptiella gymnastica</name>
    <dbReference type="NCBI Taxonomy" id="73025"/>
    <lineage>
        <taxon>Eukaryota</taxon>
        <taxon>Discoba</taxon>
        <taxon>Euglenozoa</taxon>
        <taxon>Euglenida</taxon>
        <taxon>Spirocuta</taxon>
        <taxon>Euglenophyceae</taxon>
        <taxon>Eutreptiales</taxon>
        <taxon>Eutreptiaceae</taxon>
        <taxon>Eutreptiella</taxon>
    </lineage>
</organism>
<keyword evidence="2 4" id="KW-0863">Zinc-finger</keyword>
<feature type="region of interest" description="Disordered" evidence="5">
    <location>
        <begin position="1"/>
        <end position="20"/>
    </location>
</feature>
<dbReference type="PANTHER" id="PTHR10237">
    <property type="entry name" value="DEFORMED EPIDERMAL AUTOREGULATORY FACTOR 1 HOMOLOG SUPPRESSIN"/>
    <property type="match status" value="1"/>
</dbReference>
<sequence length="175" mass="19921">MIRELSGYTPLSTKGRGPEPLWKRRGSEPLWLFVLQQVLRHGPCDVTSEPQPQPQPQPQRGRASRTRGALAPATNGIGRRVRMAINKWQSELGYDKRKGFEWMTYDEEAQKVLADFAPKKAAIRQCAHCHQDELETGGKYKQCARCRAVSYCSKECQRAHWKAGHKAECTEWTPG</sequence>
<evidence type="ECO:0000259" key="6">
    <source>
        <dbReference type="PROSITE" id="PS50865"/>
    </source>
</evidence>
<name>A0A7S4FNL6_9EUGL</name>
<evidence type="ECO:0000313" key="7">
    <source>
        <dbReference type="EMBL" id="CAE0804369.1"/>
    </source>
</evidence>
<dbReference type="GO" id="GO:0000981">
    <property type="term" value="F:DNA-binding transcription factor activity, RNA polymerase II-specific"/>
    <property type="evidence" value="ECO:0007669"/>
    <property type="project" value="TreeGrafter"/>
</dbReference>
<feature type="domain" description="MYND-type" evidence="6">
    <location>
        <begin position="126"/>
        <end position="169"/>
    </location>
</feature>
<dbReference type="PANTHER" id="PTHR10237:SF14">
    <property type="entry name" value="MYND-TYPE DOMAIN-CONTAINING PROTEIN"/>
    <property type="match status" value="1"/>
</dbReference>
<dbReference type="PROSITE" id="PS50865">
    <property type="entry name" value="ZF_MYND_2"/>
    <property type="match status" value="1"/>
</dbReference>
<keyword evidence="3" id="KW-0862">Zinc</keyword>
<gene>
    <name evidence="7" type="ORF">EGYM00163_LOCUS15493</name>
</gene>
<dbReference type="Gene3D" id="6.10.140.2220">
    <property type="match status" value="1"/>
</dbReference>
<dbReference type="PROSITE" id="PS01360">
    <property type="entry name" value="ZF_MYND_1"/>
    <property type="match status" value="1"/>
</dbReference>
<feature type="region of interest" description="Disordered" evidence="5">
    <location>
        <begin position="43"/>
        <end position="70"/>
    </location>
</feature>
<dbReference type="InterPro" id="IPR024119">
    <property type="entry name" value="TF_DEAF-1"/>
</dbReference>
<dbReference type="EMBL" id="HBJA01044785">
    <property type="protein sequence ID" value="CAE0804369.1"/>
    <property type="molecule type" value="Transcribed_RNA"/>
</dbReference>
<proteinExistence type="predicted"/>